<reference evidence="2 3" key="1">
    <citation type="submission" date="2016-10" db="EMBL/GenBank/DDBJ databases">
        <authorList>
            <person name="de Groot N.N."/>
        </authorList>
    </citation>
    <scope>NUCLEOTIDE SEQUENCE [LARGE SCALE GENOMIC DNA]</scope>
    <source>
        <strain evidence="2 3">OK461</strain>
    </source>
</reference>
<proteinExistence type="predicted"/>
<gene>
    <name evidence="2" type="ORF">SAMN02787118_101392</name>
</gene>
<evidence type="ECO:0000313" key="2">
    <source>
        <dbReference type="EMBL" id="SFE34369.1"/>
    </source>
</evidence>
<evidence type="ECO:0000313" key="3">
    <source>
        <dbReference type="Proteomes" id="UP000181942"/>
    </source>
</evidence>
<organism evidence="2 3">
    <name type="scientific">Streptomyces mirabilis</name>
    <dbReference type="NCBI Taxonomy" id="68239"/>
    <lineage>
        <taxon>Bacteria</taxon>
        <taxon>Bacillati</taxon>
        <taxon>Actinomycetota</taxon>
        <taxon>Actinomycetes</taxon>
        <taxon>Kitasatosporales</taxon>
        <taxon>Streptomycetaceae</taxon>
        <taxon>Streptomyces</taxon>
    </lineage>
</organism>
<protein>
    <submittedName>
        <fullName evidence="2">Uncharacterized protein</fullName>
    </submittedName>
</protein>
<feature type="region of interest" description="Disordered" evidence="1">
    <location>
        <begin position="106"/>
        <end position="130"/>
    </location>
</feature>
<dbReference type="EMBL" id="FONR01000001">
    <property type="protein sequence ID" value="SFE34369.1"/>
    <property type="molecule type" value="Genomic_DNA"/>
</dbReference>
<evidence type="ECO:0000256" key="1">
    <source>
        <dbReference type="SAM" id="MobiDB-lite"/>
    </source>
</evidence>
<name>A0A1I1ZRN4_9ACTN</name>
<dbReference type="Proteomes" id="UP000181942">
    <property type="component" value="Unassembled WGS sequence"/>
</dbReference>
<dbReference type="AlphaFoldDB" id="A0A1I1ZRN4"/>
<sequence length="130" mass="14514">MRRLARSLDINPRLQVLARYLEFMPSNDKPRLLPTGKCWCGCGKEAGLGKFFAQGHDKTAESALIALKYEGSVPHFLHAHGYGPQHSVTGHAVEKTDWEECDECSTQPGYRGAPASVARHKRKYHKPNEA</sequence>
<accession>A0A1I1ZRN4</accession>
<feature type="compositionally biased region" description="Basic residues" evidence="1">
    <location>
        <begin position="118"/>
        <end position="130"/>
    </location>
</feature>